<dbReference type="EMBL" id="JFHE01000032">
    <property type="protein sequence ID" value="KDR29128.1"/>
    <property type="molecule type" value="Genomic_DNA"/>
</dbReference>
<evidence type="ECO:0000256" key="8">
    <source>
        <dbReference type="ARBA" id="ARBA00022741"/>
    </source>
</evidence>
<gene>
    <name evidence="18" type="ORF">BG57_18520</name>
</gene>
<dbReference type="InterPro" id="IPR042295">
    <property type="entry name" value="NarX-like_N_sf"/>
</dbReference>
<evidence type="ECO:0000256" key="13">
    <source>
        <dbReference type="ARBA" id="ARBA00023136"/>
    </source>
</evidence>
<dbReference type="GO" id="GO:0005886">
    <property type="term" value="C:plasma membrane"/>
    <property type="evidence" value="ECO:0007669"/>
    <property type="project" value="UniProtKB-SubCell"/>
</dbReference>
<keyword evidence="3 14" id="KW-1003">Cell membrane</keyword>
<organism evidence="18 19">
    <name type="scientific">Caballeronia grimmiae</name>
    <dbReference type="NCBI Taxonomy" id="1071679"/>
    <lineage>
        <taxon>Bacteria</taxon>
        <taxon>Pseudomonadati</taxon>
        <taxon>Pseudomonadota</taxon>
        <taxon>Betaproteobacteria</taxon>
        <taxon>Burkholderiales</taxon>
        <taxon>Burkholderiaceae</taxon>
        <taxon>Caballeronia</taxon>
    </lineage>
</organism>
<dbReference type="SMART" id="SM00304">
    <property type="entry name" value="HAMP"/>
    <property type="match status" value="1"/>
</dbReference>
<dbReference type="Pfam" id="PF02518">
    <property type="entry name" value="HATPase_c"/>
    <property type="match status" value="1"/>
</dbReference>
<sequence>MAARAQPLNMETVAVHPPMRERLATRIVMLSAVALVLVLTMIGGTLWLSWQLQGAGAAINDAGSLRMRANAVGIALLSAQRDGNAAAADEHIALMNATLDRLRRGDAARPLFLPDDAGIRQQFGSVADAWHKRLEPAARDTANASRYLAGLPSFVAGADTLVKLIEQENARKTAWLRTSQMALAALSCLGTVAIVYLLYLWFVAPVQRLQDGLARIQRREFDVRLPVESHDEFGNLAEGFNQMAAELQALYGDLAGRVEAKTAELAAQNRELTALYEMTAFLNLPNDVPALCDGFIARLTHQFDASGATVRLVSDEDDRLHLVASHGVPPELLDAERCMPVDDCLCGDAATQGAGVIHDAGRMSRRPCQIDASAGVAAFGIVSQGEKLGSFSLHFDTKRPIPASEMKLLETLGKHFGTALKNRRLAALERQFAVSEERNLVAQGLHDSIAQSLNFLKMQVHLLDAAARDARMDEIREIVPLLQGGVAESYDDVRELLNNFRSKLGSGKFRYAVESTMERFRSQAGIAVALEYREAGGPPLAADHQLQIIFILQEALSNVRKHAEASRVHVTIVNDSEFRLLVEDDGQGYDPDDMGFLDERHVGFHIMRERAERLSATLQLTGSPGRGARVELVLPTHARQAV</sequence>
<reference evidence="18 19" key="1">
    <citation type="submission" date="2014-03" db="EMBL/GenBank/DDBJ databases">
        <title>Draft Genome Sequences of Four Burkholderia Strains.</title>
        <authorList>
            <person name="Liu X.Y."/>
            <person name="Li C.X."/>
            <person name="Xu J.H."/>
        </authorList>
    </citation>
    <scope>NUCLEOTIDE SEQUENCE [LARGE SCALE GENOMIC DNA]</scope>
    <source>
        <strain evidence="18 19">R27</strain>
    </source>
</reference>
<keyword evidence="4 14" id="KW-0997">Cell inner membrane</keyword>
<dbReference type="SMART" id="SM00065">
    <property type="entry name" value="GAF"/>
    <property type="match status" value="1"/>
</dbReference>
<dbReference type="InterPro" id="IPR036890">
    <property type="entry name" value="HATPase_C_sf"/>
</dbReference>
<evidence type="ECO:0000259" key="16">
    <source>
        <dbReference type="PROSITE" id="PS50109"/>
    </source>
</evidence>
<dbReference type="GO" id="GO:0000155">
    <property type="term" value="F:phosphorelay sensor kinase activity"/>
    <property type="evidence" value="ECO:0007669"/>
    <property type="project" value="UniProtKB-UniRule"/>
</dbReference>
<proteinExistence type="predicted"/>
<name>A0A069NKY0_9BURK</name>
<evidence type="ECO:0000256" key="9">
    <source>
        <dbReference type="ARBA" id="ARBA00022777"/>
    </source>
</evidence>
<dbReference type="Pfam" id="PF13185">
    <property type="entry name" value="GAF_2"/>
    <property type="match status" value="1"/>
</dbReference>
<dbReference type="SMART" id="SM00387">
    <property type="entry name" value="HATPase_c"/>
    <property type="match status" value="1"/>
</dbReference>
<evidence type="ECO:0000256" key="6">
    <source>
        <dbReference type="ARBA" id="ARBA00022679"/>
    </source>
</evidence>
<evidence type="ECO:0000256" key="11">
    <source>
        <dbReference type="ARBA" id="ARBA00022989"/>
    </source>
</evidence>
<dbReference type="SUPFAM" id="SSF158472">
    <property type="entry name" value="HAMP domain-like"/>
    <property type="match status" value="1"/>
</dbReference>
<dbReference type="GO" id="GO:0046983">
    <property type="term" value="F:protein dimerization activity"/>
    <property type="evidence" value="ECO:0007669"/>
    <property type="project" value="UniProtKB-UniRule"/>
</dbReference>
<keyword evidence="10 14" id="KW-0067">ATP-binding</keyword>
<dbReference type="PANTHER" id="PTHR24421:SF10">
    <property type="entry name" value="NITRATE_NITRITE SENSOR PROTEIN NARQ"/>
    <property type="match status" value="1"/>
</dbReference>
<evidence type="ECO:0000256" key="15">
    <source>
        <dbReference type="SAM" id="Phobius"/>
    </source>
</evidence>
<evidence type="ECO:0000256" key="14">
    <source>
        <dbReference type="PIRNR" id="PIRNR003167"/>
    </source>
</evidence>
<dbReference type="PROSITE" id="PS50109">
    <property type="entry name" value="HIS_KIN"/>
    <property type="match status" value="1"/>
</dbReference>
<feature type="transmembrane region" description="Helical" evidence="15">
    <location>
        <begin position="181"/>
        <end position="202"/>
    </location>
</feature>
<keyword evidence="7 15" id="KW-0812">Transmembrane</keyword>
<protein>
    <recommendedName>
        <fullName evidence="14">Sensor protein</fullName>
        <ecNumber evidence="14">2.7.13.3</ecNumber>
    </recommendedName>
</protein>
<evidence type="ECO:0000313" key="19">
    <source>
        <dbReference type="Proteomes" id="UP000027439"/>
    </source>
</evidence>
<keyword evidence="6 14" id="KW-0808">Transferase</keyword>
<dbReference type="PIRSF" id="PIRSF003167">
    <property type="entry name" value="STHK_NarX/NarQ"/>
    <property type="match status" value="1"/>
</dbReference>
<dbReference type="Proteomes" id="UP000027439">
    <property type="component" value="Unassembled WGS sequence"/>
</dbReference>
<keyword evidence="11 15" id="KW-1133">Transmembrane helix</keyword>
<dbReference type="InterPro" id="IPR011712">
    <property type="entry name" value="Sig_transdc_His_kin_sub3_dim/P"/>
</dbReference>
<evidence type="ECO:0000256" key="5">
    <source>
        <dbReference type="ARBA" id="ARBA00022553"/>
    </source>
</evidence>
<keyword evidence="9 14" id="KW-0418">Kinase</keyword>
<dbReference type="Gene3D" id="1.20.120.960">
    <property type="entry name" value="Histidine kinase NarX, sensor domain"/>
    <property type="match status" value="1"/>
</dbReference>
<evidence type="ECO:0000256" key="3">
    <source>
        <dbReference type="ARBA" id="ARBA00022475"/>
    </source>
</evidence>
<dbReference type="Pfam" id="PF13675">
    <property type="entry name" value="PilJ"/>
    <property type="match status" value="1"/>
</dbReference>
<keyword evidence="5" id="KW-0597">Phosphoprotein</keyword>
<comment type="caution">
    <text evidence="18">The sequence shown here is derived from an EMBL/GenBank/DDBJ whole genome shotgun (WGS) entry which is preliminary data.</text>
</comment>
<dbReference type="InterPro" id="IPR029016">
    <property type="entry name" value="GAF-like_dom_sf"/>
</dbReference>
<dbReference type="InterPro" id="IPR050482">
    <property type="entry name" value="Sensor_HK_TwoCompSys"/>
</dbReference>
<dbReference type="CDD" id="cd16917">
    <property type="entry name" value="HATPase_UhpB-NarQ-NarX-like"/>
    <property type="match status" value="1"/>
</dbReference>
<dbReference type="SUPFAM" id="SSF55874">
    <property type="entry name" value="ATPase domain of HSP90 chaperone/DNA topoisomerase II/histidine kinase"/>
    <property type="match status" value="1"/>
</dbReference>
<evidence type="ECO:0000256" key="2">
    <source>
        <dbReference type="ARBA" id="ARBA00004429"/>
    </source>
</evidence>
<evidence type="ECO:0000256" key="4">
    <source>
        <dbReference type="ARBA" id="ARBA00022519"/>
    </source>
</evidence>
<feature type="domain" description="HAMP" evidence="17">
    <location>
        <begin position="200"/>
        <end position="252"/>
    </location>
</feature>
<dbReference type="PROSITE" id="PS50885">
    <property type="entry name" value="HAMP"/>
    <property type="match status" value="1"/>
</dbReference>
<dbReference type="Gene3D" id="1.10.8.500">
    <property type="entry name" value="HAMP domain in histidine kinase"/>
    <property type="match status" value="1"/>
</dbReference>
<comment type="subcellular location">
    <subcellularLocation>
        <location evidence="2">Cell inner membrane</location>
        <topology evidence="2">Multi-pass membrane protein</topology>
    </subcellularLocation>
</comment>
<dbReference type="eggNOG" id="COG3850">
    <property type="taxonomic scope" value="Bacteria"/>
</dbReference>
<accession>A0A069NKY0</accession>
<dbReference type="Gene3D" id="3.30.450.40">
    <property type="match status" value="1"/>
</dbReference>
<keyword evidence="8 14" id="KW-0547">Nucleotide-binding</keyword>
<dbReference type="InterPro" id="IPR003018">
    <property type="entry name" value="GAF"/>
</dbReference>
<dbReference type="InterPro" id="IPR029095">
    <property type="entry name" value="NarX-like_N"/>
</dbReference>
<dbReference type="GO" id="GO:0005524">
    <property type="term" value="F:ATP binding"/>
    <property type="evidence" value="ECO:0007669"/>
    <property type="project" value="UniProtKB-UniRule"/>
</dbReference>
<feature type="transmembrane region" description="Helical" evidence="15">
    <location>
        <begin position="27"/>
        <end position="48"/>
    </location>
</feature>
<dbReference type="SUPFAM" id="SSF55781">
    <property type="entry name" value="GAF domain-like"/>
    <property type="match status" value="1"/>
</dbReference>
<evidence type="ECO:0000259" key="17">
    <source>
        <dbReference type="PROSITE" id="PS50885"/>
    </source>
</evidence>
<dbReference type="InterPro" id="IPR003660">
    <property type="entry name" value="HAMP_dom"/>
</dbReference>
<dbReference type="InterPro" id="IPR003594">
    <property type="entry name" value="HATPase_dom"/>
</dbReference>
<dbReference type="CDD" id="cd06225">
    <property type="entry name" value="HAMP"/>
    <property type="match status" value="1"/>
</dbReference>
<dbReference type="Pfam" id="PF07730">
    <property type="entry name" value="HisKA_3"/>
    <property type="match status" value="1"/>
</dbReference>
<evidence type="ECO:0000256" key="7">
    <source>
        <dbReference type="ARBA" id="ARBA00022692"/>
    </source>
</evidence>
<dbReference type="PANTHER" id="PTHR24421">
    <property type="entry name" value="NITRATE/NITRITE SENSOR PROTEIN NARX-RELATED"/>
    <property type="match status" value="1"/>
</dbReference>
<dbReference type="InterPro" id="IPR005467">
    <property type="entry name" value="His_kinase_dom"/>
</dbReference>
<evidence type="ECO:0000256" key="10">
    <source>
        <dbReference type="ARBA" id="ARBA00022840"/>
    </source>
</evidence>
<evidence type="ECO:0000256" key="12">
    <source>
        <dbReference type="ARBA" id="ARBA00023012"/>
    </source>
</evidence>
<dbReference type="Gene3D" id="1.20.5.1930">
    <property type="match status" value="1"/>
</dbReference>
<dbReference type="EC" id="2.7.13.3" evidence="14"/>
<dbReference type="Gene3D" id="3.30.565.10">
    <property type="entry name" value="Histidine kinase-like ATPase, C-terminal domain"/>
    <property type="match status" value="1"/>
</dbReference>
<keyword evidence="12 14" id="KW-0902">Two-component regulatory system</keyword>
<dbReference type="STRING" id="1071679.BG57_18520"/>
<evidence type="ECO:0000313" key="18">
    <source>
        <dbReference type="EMBL" id="KDR29128.1"/>
    </source>
</evidence>
<evidence type="ECO:0000256" key="1">
    <source>
        <dbReference type="ARBA" id="ARBA00000085"/>
    </source>
</evidence>
<dbReference type="AlphaFoldDB" id="A0A069NKY0"/>
<keyword evidence="13 14" id="KW-0472">Membrane</keyword>
<feature type="domain" description="Histidine kinase" evidence="16">
    <location>
        <begin position="444"/>
        <end position="638"/>
    </location>
</feature>
<comment type="catalytic activity">
    <reaction evidence="1 14">
        <text>ATP + protein L-histidine = ADP + protein N-phospho-L-histidine.</text>
        <dbReference type="EC" id="2.7.13.3"/>
    </reaction>
</comment>
<dbReference type="Pfam" id="PF00672">
    <property type="entry name" value="HAMP"/>
    <property type="match status" value="1"/>
</dbReference>
<dbReference type="InterPro" id="IPR016380">
    <property type="entry name" value="Sig_transdc_His_kin_NarX/NarQ"/>
</dbReference>